<dbReference type="PANTHER" id="PTHR30006:SF2">
    <property type="entry name" value="ABC TRANSPORTER SUBSTRATE-BINDING PROTEIN"/>
    <property type="match status" value="1"/>
</dbReference>
<gene>
    <name evidence="2" type="ORF">E1269_00710</name>
</gene>
<dbReference type="InterPro" id="IPR006059">
    <property type="entry name" value="SBP"/>
</dbReference>
<organism evidence="2 3">
    <name type="scientific">Jiangella asiatica</name>
    <dbReference type="NCBI Taxonomy" id="2530372"/>
    <lineage>
        <taxon>Bacteria</taxon>
        <taxon>Bacillati</taxon>
        <taxon>Actinomycetota</taxon>
        <taxon>Actinomycetes</taxon>
        <taxon>Jiangellales</taxon>
        <taxon>Jiangellaceae</taxon>
        <taxon>Jiangella</taxon>
    </lineage>
</organism>
<dbReference type="Pfam" id="PF13416">
    <property type="entry name" value="SBP_bac_8"/>
    <property type="match status" value="1"/>
</dbReference>
<dbReference type="SUPFAM" id="SSF53850">
    <property type="entry name" value="Periplasmic binding protein-like II"/>
    <property type="match status" value="1"/>
</dbReference>
<keyword evidence="3" id="KW-1185">Reference proteome</keyword>
<keyword evidence="1" id="KW-0732">Signal</keyword>
<proteinExistence type="predicted"/>
<sequence length="388" mass="40990">MNAASTHHLGRPPARRAAGRAAAGFAALIALLTTACSGDSGDDTASSGGDPTDVRRFDGETLTVAGYSSTFNDVWAESFGAYFEERTGVTVEWLESSPQQAISRIRAAGGSPDIDMMLLDTANLAQAVQADAVAEVDTGLVPNLDDVPDALRIDQGIPTMLYRYGSCYRADTFTDLGLAAPTTPDSWFDPRLAGHVMLPGSTASQWLITAPAFAQSLGFAVDDAEGTADRLAELDPYGFFNASGDVDSAMTAGDVWLTLGNVQGRCLALKQQGVPVEYAGWEMDVDGQQYTDLLNPDNIVLVNGTEKAEVAALFMNEYLSAEAAAATVPLWQFIAGTPPTEAALDELSADPAAADWLIADPSALFTPDYQAFLPSLADWNTAWNGLLS</sequence>
<name>A0A4R5DUN0_9ACTN</name>
<protein>
    <submittedName>
        <fullName evidence="2">Extracellular solute-binding protein</fullName>
    </submittedName>
</protein>
<dbReference type="OrthoDB" id="9769319at2"/>
<evidence type="ECO:0000313" key="2">
    <source>
        <dbReference type="EMBL" id="TDE15851.1"/>
    </source>
</evidence>
<dbReference type="Gene3D" id="3.40.190.10">
    <property type="entry name" value="Periplasmic binding protein-like II"/>
    <property type="match status" value="2"/>
</dbReference>
<dbReference type="Proteomes" id="UP000294739">
    <property type="component" value="Unassembled WGS sequence"/>
</dbReference>
<evidence type="ECO:0000256" key="1">
    <source>
        <dbReference type="ARBA" id="ARBA00022729"/>
    </source>
</evidence>
<evidence type="ECO:0000313" key="3">
    <source>
        <dbReference type="Proteomes" id="UP000294739"/>
    </source>
</evidence>
<dbReference type="RefSeq" id="WP_131889961.1">
    <property type="nucleotide sequence ID" value="NZ_SMKZ01000001.1"/>
</dbReference>
<dbReference type="AlphaFoldDB" id="A0A4R5DUN0"/>
<accession>A0A4R5DUN0</accession>
<dbReference type="PANTHER" id="PTHR30006">
    <property type="entry name" value="THIAMINE-BINDING PERIPLASMIC PROTEIN-RELATED"/>
    <property type="match status" value="1"/>
</dbReference>
<reference evidence="2 3" key="1">
    <citation type="submission" date="2019-03" db="EMBL/GenBank/DDBJ databases">
        <title>Draft genome sequences of novel Actinobacteria.</title>
        <authorList>
            <person name="Sahin N."/>
            <person name="Ay H."/>
            <person name="Saygin H."/>
        </authorList>
    </citation>
    <scope>NUCLEOTIDE SEQUENCE [LARGE SCALE GENOMIC DNA]</scope>
    <source>
        <strain evidence="2 3">5K138</strain>
    </source>
</reference>
<dbReference type="EMBL" id="SMKZ01000001">
    <property type="protein sequence ID" value="TDE15851.1"/>
    <property type="molecule type" value="Genomic_DNA"/>
</dbReference>
<dbReference type="InParanoid" id="A0A4R5DUN0"/>
<comment type="caution">
    <text evidence="2">The sequence shown here is derived from an EMBL/GenBank/DDBJ whole genome shotgun (WGS) entry which is preliminary data.</text>
</comment>